<organism evidence="1 2">
    <name type="scientific">Luteipulveratus flavus</name>
    <dbReference type="NCBI Taxonomy" id="3031728"/>
    <lineage>
        <taxon>Bacteria</taxon>
        <taxon>Bacillati</taxon>
        <taxon>Actinomycetota</taxon>
        <taxon>Actinomycetes</taxon>
        <taxon>Micrococcales</taxon>
        <taxon>Dermacoccaceae</taxon>
        <taxon>Luteipulveratus</taxon>
    </lineage>
</organism>
<proteinExistence type="predicted"/>
<dbReference type="Pfam" id="PF11382">
    <property type="entry name" value="MctB"/>
    <property type="match status" value="1"/>
</dbReference>
<keyword evidence="2" id="KW-1185">Reference proteome</keyword>
<sequence>MIDFRYHVVSLVSVFLALAVGIVIGATSLRDELAGGITKEVQGQRRDLAATREEVKEANRVIGLQDQYAEDVAPRVLPGQLTGRSVALLVLPGTEDSLVDSSRESLKAGGAQVTSTVRLDESWASGANADRDALLTTSAKDLGLDAATIPKNRLAGKVLVEAVAHQGSTGRADQAANGVLAALKDKDLASAQPAAPAQAASVVVLWPGMTSKDSDTGTVKAWTDIITAVGLAGRPVVGVASGPVKDDLTTPDMLVRALRRSPEVTGAMSTVDDGDRAVGQAALVLALREEFAGQSGQFGLDSTASTVTPSLTEGE</sequence>
<reference evidence="1 2" key="1">
    <citation type="submission" date="2023-03" db="EMBL/GenBank/DDBJ databases">
        <title>YIM 133296 draft genome.</title>
        <authorList>
            <person name="Xiong L."/>
        </authorList>
    </citation>
    <scope>NUCLEOTIDE SEQUENCE [LARGE SCALE GENOMIC DNA]</scope>
    <source>
        <strain evidence="1 2">YIM 133296</strain>
    </source>
</reference>
<comment type="caution">
    <text evidence="1">The sequence shown here is derived from an EMBL/GenBank/DDBJ whole genome shotgun (WGS) entry which is preliminary data.</text>
</comment>
<dbReference type="RefSeq" id="WP_275238619.1">
    <property type="nucleotide sequence ID" value="NZ_JARFJC010000026.1"/>
</dbReference>
<evidence type="ECO:0000313" key="2">
    <source>
        <dbReference type="Proteomes" id="UP001528912"/>
    </source>
</evidence>
<gene>
    <name evidence="1" type="ORF">P4R38_08075</name>
</gene>
<dbReference type="EMBL" id="JAROAV010000024">
    <property type="protein sequence ID" value="MDF8264194.1"/>
    <property type="molecule type" value="Genomic_DNA"/>
</dbReference>
<name>A0ABT6C5K0_9MICO</name>
<accession>A0ABT6C5K0</accession>
<dbReference type="Proteomes" id="UP001528912">
    <property type="component" value="Unassembled WGS sequence"/>
</dbReference>
<protein>
    <submittedName>
        <fullName evidence="1">Copper transporter</fullName>
    </submittedName>
</protein>
<evidence type="ECO:0000313" key="1">
    <source>
        <dbReference type="EMBL" id="MDF8264194.1"/>
    </source>
</evidence>
<dbReference type="InterPro" id="IPR021522">
    <property type="entry name" value="MctB"/>
</dbReference>